<comment type="caution">
    <text evidence="2">The sequence shown here is derived from an EMBL/GenBank/DDBJ whole genome shotgun (WGS) entry which is preliminary data.</text>
</comment>
<dbReference type="PROSITE" id="PS50043">
    <property type="entry name" value="HTH_LUXR_2"/>
    <property type="match status" value="1"/>
</dbReference>
<accession>A0A941IWB3</accession>
<dbReference type="InterPro" id="IPR016032">
    <property type="entry name" value="Sig_transdc_resp-reg_C-effctor"/>
</dbReference>
<proteinExistence type="predicted"/>
<dbReference type="PRINTS" id="PR00038">
    <property type="entry name" value="HTHLUXR"/>
</dbReference>
<dbReference type="SMART" id="SM00421">
    <property type="entry name" value="HTH_LUXR"/>
    <property type="match status" value="1"/>
</dbReference>
<dbReference type="GO" id="GO:0003677">
    <property type="term" value="F:DNA binding"/>
    <property type="evidence" value="ECO:0007669"/>
    <property type="project" value="InterPro"/>
</dbReference>
<dbReference type="SUPFAM" id="SSF46785">
    <property type="entry name" value="Winged helix' DNA-binding domain"/>
    <property type="match status" value="1"/>
</dbReference>
<dbReference type="Gene3D" id="1.10.10.10">
    <property type="entry name" value="Winged helix-like DNA-binding domain superfamily/Winged helix DNA-binding domain"/>
    <property type="match status" value="2"/>
</dbReference>
<protein>
    <submittedName>
        <fullName evidence="2">LuxR family transcriptional regulator</fullName>
    </submittedName>
</protein>
<dbReference type="InterPro" id="IPR000792">
    <property type="entry name" value="Tscrpt_reg_LuxR_C"/>
</dbReference>
<dbReference type="AlphaFoldDB" id="A0A941IWB3"/>
<feature type="domain" description="HTH luxR-type" evidence="1">
    <location>
        <begin position="261"/>
        <end position="326"/>
    </location>
</feature>
<dbReference type="PANTHER" id="PTHR34293">
    <property type="entry name" value="HTH-TYPE TRANSCRIPTIONAL REGULATOR TRMBL2"/>
    <property type="match status" value="1"/>
</dbReference>
<evidence type="ECO:0000313" key="2">
    <source>
        <dbReference type="EMBL" id="MBR7838931.1"/>
    </source>
</evidence>
<keyword evidence="3" id="KW-1185">Reference proteome</keyword>
<organism evidence="2 3">
    <name type="scientific">Actinospica durhamensis</name>
    <dbReference type="NCBI Taxonomy" id="1508375"/>
    <lineage>
        <taxon>Bacteria</taxon>
        <taxon>Bacillati</taxon>
        <taxon>Actinomycetota</taxon>
        <taxon>Actinomycetes</taxon>
        <taxon>Catenulisporales</taxon>
        <taxon>Actinospicaceae</taxon>
        <taxon>Actinospica</taxon>
    </lineage>
</organism>
<dbReference type="InterPro" id="IPR036388">
    <property type="entry name" value="WH-like_DNA-bd_sf"/>
</dbReference>
<dbReference type="PANTHER" id="PTHR34293:SF1">
    <property type="entry name" value="HTH-TYPE TRANSCRIPTIONAL REGULATOR TRMBL2"/>
    <property type="match status" value="1"/>
</dbReference>
<sequence length="328" mass="35401">MLELLGLDVVGQAVYQEILAEPEFGVVELCESLGLTEHQVRAALDQLADLALVRTSRDRPGTLHAVDPQAGFEAILRRQEEDLARRQQELAVGKAAAAHALAQFAHLRPNTSRDGATRLIGLDAVQARIEQLARDVRSELCSVTPGAALPAQTLELGRPVDALMLERGITLQVLYQDAVRNSTATFAYAQWMTEQGAQVRTAPLLPPRLLIFDREYALVPIDPSDPAAGALCTREPGMLASLIALFEQAWNTAIPLGADKTPDGATGLTSTERTLLTLLAGGMTDEAAAKRLGVSLRTVRRQMAGLMERLNASSRFEAGLKAAQRGWL</sequence>
<dbReference type="SUPFAM" id="SSF46894">
    <property type="entry name" value="C-terminal effector domain of the bipartite response regulators"/>
    <property type="match status" value="1"/>
</dbReference>
<dbReference type="InterPro" id="IPR036390">
    <property type="entry name" value="WH_DNA-bd_sf"/>
</dbReference>
<gene>
    <name evidence="2" type="ORF">KDL01_37030</name>
</gene>
<dbReference type="GO" id="GO:0006355">
    <property type="term" value="P:regulation of DNA-templated transcription"/>
    <property type="evidence" value="ECO:0007669"/>
    <property type="project" value="InterPro"/>
</dbReference>
<dbReference type="CDD" id="cd06170">
    <property type="entry name" value="LuxR_C_like"/>
    <property type="match status" value="1"/>
</dbReference>
<name>A0A941IWB3_9ACTN</name>
<dbReference type="Proteomes" id="UP000675781">
    <property type="component" value="Unassembled WGS sequence"/>
</dbReference>
<evidence type="ECO:0000313" key="3">
    <source>
        <dbReference type="Proteomes" id="UP000675781"/>
    </source>
</evidence>
<dbReference type="Pfam" id="PF00196">
    <property type="entry name" value="GerE"/>
    <property type="match status" value="1"/>
</dbReference>
<evidence type="ECO:0000259" key="1">
    <source>
        <dbReference type="PROSITE" id="PS50043"/>
    </source>
</evidence>
<reference evidence="2" key="1">
    <citation type="submission" date="2021-04" db="EMBL/GenBank/DDBJ databases">
        <title>Genome based classification of Actinospica acidithermotolerans sp. nov., an actinobacterium isolated from an Indonesian hot spring.</title>
        <authorList>
            <person name="Kusuma A.B."/>
            <person name="Putra K.E."/>
            <person name="Nafisah S."/>
            <person name="Loh J."/>
            <person name="Nouioui I."/>
            <person name="Goodfellow M."/>
        </authorList>
    </citation>
    <scope>NUCLEOTIDE SEQUENCE</scope>
    <source>
        <strain evidence="2">CSCA 57</strain>
    </source>
</reference>
<dbReference type="RefSeq" id="WP_212533379.1">
    <property type="nucleotide sequence ID" value="NZ_JAGSOG010000350.1"/>
</dbReference>
<dbReference type="InterPro" id="IPR051797">
    <property type="entry name" value="TrmB-like"/>
</dbReference>
<dbReference type="EMBL" id="JAGSOG010000350">
    <property type="protein sequence ID" value="MBR7838931.1"/>
    <property type="molecule type" value="Genomic_DNA"/>
</dbReference>